<evidence type="ECO:0000313" key="17">
    <source>
        <dbReference type="Proteomes" id="UP000245080"/>
    </source>
</evidence>
<dbReference type="InterPro" id="IPR028987">
    <property type="entry name" value="ATP_synth_B-like_membr_sf"/>
</dbReference>
<dbReference type="SUPFAM" id="SSF81573">
    <property type="entry name" value="F1F0 ATP synthase subunit B, membrane domain"/>
    <property type="match status" value="1"/>
</dbReference>
<evidence type="ECO:0000256" key="8">
    <source>
        <dbReference type="ARBA" id="ARBA00023065"/>
    </source>
</evidence>
<dbReference type="PANTHER" id="PTHR33445">
    <property type="entry name" value="ATP SYNTHASE SUBUNIT B', CHLOROPLASTIC"/>
    <property type="match status" value="1"/>
</dbReference>
<dbReference type="InterPro" id="IPR002146">
    <property type="entry name" value="ATP_synth_b/b'su_bac/chlpt"/>
</dbReference>
<evidence type="ECO:0000256" key="9">
    <source>
        <dbReference type="ARBA" id="ARBA00023136"/>
    </source>
</evidence>
<accession>A0A2V1MZE2</accession>
<dbReference type="NCBIfam" id="TIGR01144">
    <property type="entry name" value="ATP_synt_b"/>
    <property type="match status" value="1"/>
</dbReference>
<evidence type="ECO:0000256" key="10">
    <source>
        <dbReference type="ARBA" id="ARBA00023310"/>
    </source>
</evidence>
<evidence type="ECO:0000256" key="2">
    <source>
        <dbReference type="ARBA" id="ARBA00022448"/>
    </source>
</evidence>
<dbReference type="GO" id="GO:0005886">
    <property type="term" value="C:plasma membrane"/>
    <property type="evidence" value="ECO:0007669"/>
    <property type="project" value="UniProtKB-SubCell"/>
</dbReference>
<comment type="subunit">
    <text evidence="13">F-type ATPases have 2 components, F(1) - the catalytic core - and F(0) - the membrane proton channel. F(1) has five subunits: alpha(3), beta(3), gamma(1), delta(1), epsilon(1). F(0) has three main subunits: a(1), b(2) and c(10-14). The alpha and beta chains form an alternating ring which encloses part of the gamma chain. F(1) is attached to F(0) by a central stalk formed by the gamma and epsilon chains, while a peripheral stalk is formed by the delta and b chains.</text>
</comment>
<keyword evidence="3 13" id="KW-1003">Cell membrane</keyword>
<evidence type="ECO:0000256" key="15">
    <source>
        <dbReference type="SAM" id="MobiDB-lite"/>
    </source>
</evidence>
<proteinExistence type="inferred from homology"/>
<reference evidence="16 17" key="1">
    <citation type="journal article" date="2018" name="Int. J. Syst. Evol. Microbiol.">
        <title>Lactobacillus bambusae sp. nov., isolated from a traditional fermented Ma-bamboo shoots of Taiwan.</title>
        <authorList>
            <person name="Wang L.-T."/>
        </authorList>
    </citation>
    <scope>NUCLEOTIDE SEQUENCE [LARGE SCALE GENOMIC DNA]</scope>
    <source>
        <strain evidence="16 17">BS-W1</strain>
    </source>
</reference>
<comment type="subcellular location">
    <subcellularLocation>
        <location evidence="13">Cell membrane</location>
        <topology evidence="13">Single-pass membrane protein</topology>
    </subcellularLocation>
    <subcellularLocation>
        <location evidence="12">Endomembrane system</location>
        <topology evidence="12">Single-pass membrane protein</topology>
    </subcellularLocation>
</comment>
<dbReference type="EMBL" id="QCXQ01000006">
    <property type="protein sequence ID" value="PWF99524.1"/>
    <property type="molecule type" value="Genomic_DNA"/>
</dbReference>
<dbReference type="PANTHER" id="PTHR33445:SF1">
    <property type="entry name" value="ATP SYNTHASE SUBUNIT B"/>
    <property type="match status" value="1"/>
</dbReference>
<evidence type="ECO:0000256" key="11">
    <source>
        <dbReference type="ARBA" id="ARBA00025198"/>
    </source>
</evidence>
<dbReference type="OrthoDB" id="282095at2"/>
<evidence type="ECO:0000256" key="12">
    <source>
        <dbReference type="ARBA" id="ARBA00037847"/>
    </source>
</evidence>
<dbReference type="Pfam" id="PF00430">
    <property type="entry name" value="ATP-synt_B"/>
    <property type="match status" value="1"/>
</dbReference>
<dbReference type="GO" id="GO:0046933">
    <property type="term" value="F:proton-transporting ATP synthase activity, rotational mechanism"/>
    <property type="evidence" value="ECO:0007669"/>
    <property type="project" value="UniProtKB-UniRule"/>
</dbReference>
<keyword evidence="8 13" id="KW-0406">Ion transport</keyword>
<keyword evidence="9 13" id="KW-0472">Membrane</keyword>
<feature type="transmembrane region" description="Helical" evidence="13">
    <location>
        <begin position="15"/>
        <end position="34"/>
    </location>
</feature>
<comment type="function">
    <text evidence="13">Component of the F(0) channel, it forms part of the peripheral stalk, linking F(1) to F(0).</text>
</comment>
<comment type="caution">
    <text evidence="16">The sequence shown here is derived from an EMBL/GenBank/DDBJ whole genome shotgun (WGS) entry which is preliminary data.</text>
</comment>
<organism evidence="16 17">
    <name type="scientific">Levilactobacillus bambusae</name>
    <dbReference type="NCBI Taxonomy" id="2024736"/>
    <lineage>
        <taxon>Bacteria</taxon>
        <taxon>Bacillati</taxon>
        <taxon>Bacillota</taxon>
        <taxon>Bacilli</taxon>
        <taxon>Lactobacillales</taxon>
        <taxon>Lactobacillaceae</taxon>
        <taxon>Levilactobacillus</taxon>
    </lineage>
</organism>
<dbReference type="RefSeq" id="WP_109250982.1">
    <property type="nucleotide sequence ID" value="NZ_QCXQ01000006.1"/>
</dbReference>
<feature type="region of interest" description="Disordered" evidence="15">
    <location>
        <begin position="59"/>
        <end position="96"/>
    </location>
</feature>
<gene>
    <name evidence="13 16" type="primary">atpF</name>
    <name evidence="16" type="ORF">DCM90_08765</name>
</gene>
<keyword evidence="5 13" id="KW-0812">Transmembrane</keyword>
<name>A0A2V1MZE2_9LACO</name>
<keyword evidence="17" id="KW-1185">Reference proteome</keyword>
<evidence type="ECO:0000256" key="5">
    <source>
        <dbReference type="ARBA" id="ARBA00022692"/>
    </source>
</evidence>
<dbReference type="CDD" id="cd06503">
    <property type="entry name" value="ATP-synt_Fo_b"/>
    <property type="match status" value="1"/>
</dbReference>
<comment type="similarity">
    <text evidence="1 13 14">Belongs to the ATPase B chain family.</text>
</comment>
<evidence type="ECO:0000256" key="3">
    <source>
        <dbReference type="ARBA" id="ARBA00022475"/>
    </source>
</evidence>
<sequence>MLSHLVIGQLYYGDSLFYIVCFLILMWLVKLMAWKPITKMMQDRSDKISNDIDSAEQSRTEAAKLAKQRQAELDKSHDDASNIISEARSNGQKEHDNIVSQAQEDANRVKVNAQKDIEQERKDALANAKDDVADLSIEIASKIIQKELSANDQKALIDSYIEGLGK</sequence>
<keyword evidence="6 13" id="KW-0375">Hydrogen ion transport</keyword>
<feature type="compositionally biased region" description="Basic and acidic residues" evidence="15">
    <location>
        <begin position="59"/>
        <end position="80"/>
    </location>
</feature>
<keyword evidence="4 13" id="KW-0138">CF(0)</keyword>
<dbReference type="GO" id="GO:0046961">
    <property type="term" value="F:proton-transporting ATPase activity, rotational mechanism"/>
    <property type="evidence" value="ECO:0007669"/>
    <property type="project" value="TreeGrafter"/>
</dbReference>
<dbReference type="HAMAP" id="MF_01398">
    <property type="entry name" value="ATP_synth_b_bprime"/>
    <property type="match status" value="1"/>
</dbReference>
<dbReference type="AlphaFoldDB" id="A0A2V1MZE2"/>
<evidence type="ECO:0000256" key="4">
    <source>
        <dbReference type="ARBA" id="ARBA00022547"/>
    </source>
</evidence>
<dbReference type="GO" id="GO:0045259">
    <property type="term" value="C:proton-transporting ATP synthase complex"/>
    <property type="evidence" value="ECO:0007669"/>
    <property type="project" value="UniProtKB-KW"/>
</dbReference>
<keyword evidence="2 13" id="KW-0813">Transport</keyword>
<protein>
    <recommendedName>
        <fullName evidence="13">ATP synthase subunit b</fullName>
    </recommendedName>
    <alternativeName>
        <fullName evidence="13">ATP synthase F(0) sector subunit b</fullName>
    </alternativeName>
    <alternativeName>
        <fullName evidence="13">ATPase subunit I</fullName>
    </alternativeName>
    <alternativeName>
        <fullName evidence="13">F-type ATPase subunit b</fullName>
        <shortName evidence="13">F-ATPase subunit b</shortName>
    </alternativeName>
</protein>
<evidence type="ECO:0000256" key="6">
    <source>
        <dbReference type="ARBA" id="ARBA00022781"/>
    </source>
</evidence>
<dbReference type="InterPro" id="IPR005864">
    <property type="entry name" value="ATP_synth_F0_bsu_bac"/>
</dbReference>
<evidence type="ECO:0000256" key="14">
    <source>
        <dbReference type="RuleBase" id="RU003848"/>
    </source>
</evidence>
<dbReference type="GO" id="GO:0012505">
    <property type="term" value="C:endomembrane system"/>
    <property type="evidence" value="ECO:0007669"/>
    <property type="project" value="UniProtKB-SubCell"/>
</dbReference>
<dbReference type="Gene3D" id="1.20.5.620">
    <property type="entry name" value="F1F0 ATP synthase subunit B, membrane domain"/>
    <property type="match status" value="1"/>
</dbReference>
<comment type="function">
    <text evidence="11 13">F(1)F(0) ATP synthase produces ATP from ADP in the presence of a proton or sodium gradient. F-type ATPases consist of two structural domains, F(1) containing the extramembraneous catalytic core and F(0) containing the membrane proton channel, linked together by a central stalk and a peripheral stalk. During catalysis, ATP synthesis in the catalytic domain of F(1) is coupled via a rotary mechanism of the central stalk subunits to proton translocation.</text>
</comment>
<dbReference type="InterPro" id="IPR050059">
    <property type="entry name" value="ATP_synthase_B_chain"/>
</dbReference>
<keyword evidence="10 13" id="KW-0066">ATP synthesis</keyword>
<evidence type="ECO:0000256" key="7">
    <source>
        <dbReference type="ARBA" id="ARBA00022989"/>
    </source>
</evidence>
<evidence type="ECO:0000256" key="1">
    <source>
        <dbReference type="ARBA" id="ARBA00005513"/>
    </source>
</evidence>
<dbReference type="Proteomes" id="UP000245080">
    <property type="component" value="Unassembled WGS sequence"/>
</dbReference>
<evidence type="ECO:0000313" key="16">
    <source>
        <dbReference type="EMBL" id="PWF99524.1"/>
    </source>
</evidence>
<evidence type="ECO:0000256" key="13">
    <source>
        <dbReference type="HAMAP-Rule" id="MF_01398"/>
    </source>
</evidence>
<keyword evidence="7 13" id="KW-1133">Transmembrane helix</keyword>